<reference evidence="9" key="1">
    <citation type="submission" date="2018-05" db="EMBL/GenBank/DDBJ databases">
        <authorList>
            <person name="Lanie J.A."/>
            <person name="Ng W.-L."/>
            <person name="Kazmierczak K.M."/>
            <person name="Andrzejewski T.M."/>
            <person name="Davidsen T.M."/>
            <person name="Wayne K.J."/>
            <person name="Tettelin H."/>
            <person name="Glass J.I."/>
            <person name="Rusch D."/>
            <person name="Podicherti R."/>
            <person name="Tsui H.-C.T."/>
            <person name="Winkler M.E."/>
        </authorList>
    </citation>
    <scope>NUCLEOTIDE SEQUENCE</scope>
</reference>
<feature type="non-terminal residue" evidence="9">
    <location>
        <position position="39"/>
    </location>
</feature>
<evidence type="ECO:0000256" key="4">
    <source>
        <dbReference type="ARBA" id="ARBA00022597"/>
    </source>
</evidence>
<sequence length="39" mass="3964">MVSRPLVVGVLAGLVVGQPVLGATIGAILELYLLVSFPT</sequence>
<dbReference type="EMBL" id="UINC01042037">
    <property type="protein sequence ID" value="SVB44140.1"/>
    <property type="molecule type" value="Genomic_DNA"/>
</dbReference>
<organism evidence="9">
    <name type="scientific">marine metagenome</name>
    <dbReference type="NCBI Taxonomy" id="408172"/>
    <lineage>
        <taxon>unclassified sequences</taxon>
        <taxon>metagenomes</taxon>
        <taxon>ecological metagenomes</taxon>
    </lineage>
</organism>
<accession>A0A382E0A8</accession>
<proteinExistence type="predicted"/>
<comment type="subcellular location">
    <subcellularLocation>
        <location evidence="1">Cell membrane</location>
        <topology evidence="1">Multi-pass membrane protein</topology>
    </subcellularLocation>
</comment>
<keyword evidence="5" id="KW-0598">Phosphotransferase system</keyword>
<dbReference type="AlphaFoldDB" id="A0A382E0A8"/>
<keyword evidence="3" id="KW-1003">Cell membrane</keyword>
<evidence type="ECO:0000256" key="3">
    <source>
        <dbReference type="ARBA" id="ARBA00022475"/>
    </source>
</evidence>
<dbReference type="InterPro" id="IPR004700">
    <property type="entry name" value="PTS_IIC_man"/>
</dbReference>
<keyword evidence="6" id="KW-0812">Transmembrane</keyword>
<evidence type="ECO:0000256" key="1">
    <source>
        <dbReference type="ARBA" id="ARBA00004651"/>
    </source>
</evidence>
<evidence type="ECO:0000256" key="5">
    <source>
        <dbReference type="ARBA" id="ARBA00022683"/>
    </source>
</evidence>
<keyword evidence="8" id="KW-0472">Membrane</keyword>
<evidence type="ECO:0000256" key="6">
    <source>
        <dbReference type="ARBA" id="ARBA00022692"/>
    </source>
</evidence>
<dbReference type="GO" id="GO:0009401">
    <property type="term" value="P:phosphoenolpyruvate-dependent sugar phosphotransferase system"/>
    <property type="evidence" value="ECO:0007669"/>
    <property type="project" value="UniProtKB-KW"/>
</dbReference>
<name>A0A382E0A8_9ZZZZ</name>
<evidence type="ECO:0000256" key="2">
    <source>
        <dbReference type="ARBA" id="ARBA00022448"/>
    </source>
</evidence>
<keyword evidence="2" id="KW-0813">Transport</keyword>
<evidence type="ECO:0000256" key="8">
    <source>
        <dbReference type="ARBA" id="ARBA00023136"/>
    </source>
</evidence>
<keyword evidence="4" id="KW-0762">Sugar transport</keyword>
<evidence type="ECO:0000256" key="7">
    <source>
        <dbReference type="ARBA" id="ARBA00022989"/>
    </source>
</evidence>
<evidence type="ECO:0000313" key="9">
    <source>
        <dbReference type="EMBL" id="SVB44140.1"/>
    </source>
</evidence>
<dbReference type="GO" id="GO:0005886">
    <property type="term" value="C:plasma membrane"/>
    <property type="evidence" value="ECO:0007669"/>
    <property type="project" value="UniProtKB-SubCell"/>
</dbReference>
<protein>
    <submittedName>
        <fullName evidence="9">Uncharacterized protein</fullName>
    </submittedName>
</protein>
<gene>
    <name evidence="9" type="ORF">METZ01_LOCUS196994</name>
</gene>
<dbReference type="Pfam" id="PF03609">
    <property type="entry name" value="EII-Sor"/>
    <property type="match status" value="1"/>
</dbReference>
<keyword evidence="7" id="KW-1133">Transmembrane helix</keyword>